<evidence type="ECO:0000313" key="2">
    <source>
        <dbReference type="Proteomes" id="UP001565474"/>
    </source>
</evidence>
<dbReference type="EMBL" id="JBGBZN010000002">
    <property type="protein sequence ID" value="MEY9472927.1"/>
    <property type="molecule type" value="Genomic_DNA"/>
</dbReference>
<accession>A0ABV4GPT3</accession>
<name>A0ABV4GPT3_9BRAD</name>
<evidence type="ECO:0008006" key="3">
    <source>
        <dbReference type="Google" id="ProtNLM"/>
    </source>
</evidence>
<gene>
    <name evidence="1" type="ORF">ABH992_005326</name>
</gene>
<proteinExistence type="predicted"/>
<organism evidence="1 2">
    <name type="scientific">Bradyrhizobium yuanmingense</name>
    <dbReference type="NCBI Taxonomy" id="108015"/>
    <lineage>
        <taxon>Bacteria</taxon>
        <taxon>Pseudomonadati</taxon>
        <taxon>Pseudomonadota</taxon>
        <taxon>Alphaproteobacteria</taxon>
        <taxon>Hyphomicrobiales</taxon>
        <taxon>Nitrobacteraceae</taxon>
        <taxon>Bradyrhizobium</taxon>
    </lineage>
</organism>
<comment type="caution">
    <text evidence="1">The sequence shown here is derived from an EMBL/GenBank/DDBJ whole genome shotgun (WGS) entry which is preliminary data.</text>
</comment>
<sequence>MRILRSRLGRIIREIRRKIEGQSALENAFTLLLGRATQIRAQRQRQRGCSCILSTPRTRSASAMEGRQCT</sequence>
<keyword evidence="2" id="KW-1185">Reference proteome</keyword>
<evidence type="ECO:0000313" key="1">
    <source>
        <dbReference type="EMBL" id="MEY9472927.1"/>
    </source>
</evidence>
<dbReference type="Proteomes" id="UP001565474">
    <property type="component" value="Unassembled WGS sequence"/>
</dbReference>
<reference evidence="1 2" key="1">
    <citation type="submission" date="2024-07" db="EMBL/GenBank/DDBJ databases">
        <title>Genomic Encyclopedia of Type Strains, Phase V (KMG-V): Genome sequencing to study the core and pangenomes of soil and plant-associated prokaryotes.</title>
        <authorList>
            <person name="Whitman W."/>
        </authorList>
    </citation>
    <scope>NUCLEOTIDE SEQUENCE [LARGE SCALE GENOMIC DNA]</scope>
    <source>
        <strain evidence="1 2">USDA 222</strain>
    </source>
</reference>
<protein>
    <recommendedName>
        <fullName evidence="3">Transposase DDE domain-containing protein</fullName>
    </recommendedName>
</protein>